<gene>
    <name evidence="5" type="ORF">EYB31_03750</name>
</gene>
<dbReference type="Proteomes" id="UP000293142">
    <property type="component" value="Unassembled WGS sequence"/>
</dbReference>
<name>A0A4Q9DXV1_9BACL</name>
<dbReference type="PANTHER" id="PTHR30024">
    <property type="entry name" value="ALIPHATIC SULFONATES-BINDING PROTEIN-RELATED"/>
    <property type="match status" value="1"/>
</dbReference>
<dbReference type="EMBL" id="SIRE01000003">
    <property type="protein sequence ID" value="TBL81215.1"/>
    <property type="molecule type" value="Genomic_DNA"/>
</dbReference>
<comment type="similarity">
    <text evidence="2">Belongs to the bacterial solute-binding protein SsuA/TauA family.</text>
</comment>
<evidence type="ECO:0000256" key="1">
    <source>
        <dbReference type="ARBA" id="ARBA00004418"/>
    </source>
</evidence>
<proteinExistence type="inferred from homology"/>
<organism evidence="5 6">
    <name type="scientific">Paenibacillus thalictri</name>
    <dbReference type="NCBI Taxonomy" id="2527873"/>
    <lineage>
        <taxon>Bacteria</taxon>
        <taxon>Bacillati</taxon>
        <taxon>Bacillota</taxon>
        <taxon>Bacilli</taxon>
        <taxon>Bacillales</taxon>
        <taxon>Paenibacillaceae</taxon>
        <taxon>Paenibacillus</taxon>
    </lineage>
</organism>
<dbReference type="SUPFAM" id="SSF53850">
    <property type="entry name" value="Periplasmic binding protein-like II"/>
    <property type="match status" value="1"/>
</dbReference>
<dbReference type="PANTHER" id="PTHR30024:SF47">
    <property type="entry name" value="TAURINE-BINDING PERIPLASMIC PROTEIN"/>
    <property type="match status" value="1"/>
</dbReference>
<keyword evidence="3" id="KW-0732">Signal</keyword>
<evidence type="ECO:0000313" key="6">
    <source>
        <dbReference type="Proteomes" id="UP000293142"/>
    </source>
</evidence>
<evidence type="ECO:0000313" key="5">
    <source>
        <dbReference type="EMBL" id="TBL81215.1"/>
    </source>
</evidence>
<feature type="domain" description="SsuA/THI5-like" evidence="4">
    <location>
        <begin position="80"/>
        <end position="285"/>
    </location>
</feature>
<dbReference type="InterPro" id="IPR015168">
    <property type="entry name" value="SsuA/THI5"/>
</dbReference>
<comment type="caution">
    <text evidence="5">The sequence shown here is derived from an EMBL/GenBank/DDBJ whole genome shotgun (WGS) entry which is preliminary data.</text>
</comment>
<evidence type="ECO:0000256" key="3">
    <source>
        <dbReference type="ARBA" id="ARBA00022729"/>
    </source>
</evidence>
<dbReference type="AlphaFoldDB" id="A0A4Q9DXV1"/>
<comment type="subcellular location">
    <subcellularLocation>
        <location evidence="1">Periplasm</location>
    </subcellularLocation>
</comment>
<keyword evidence="6" id="KW-1185">Reference proteome</keyword>
<evidence type="ECO:0000256" key="2">
    <source>
        <dbReference type="ARBA" id="ARBA00010742"/>
    </source>
</evidence>
<dbReference type="GO" id="GO:0042597">
    <property type="term" value="C:periplasmic space"/>
    <property type="evidence" value="ECO:0007669"/>
    <property type="project" value="UniProtKB-SubCell"/>
</dbReference>
<dbReference type="Gene3D" id="3.40.190.10">
    <property type="entry name" value="Periplasmic binding protein-like II"/>
    <property type="match status" value="2"/>
</dbReference>
<protein>
    <submittedName>
        <fullName evidence="5">ABC transporter substrate-binding protein</fullName>
    </submittedName>
</protein>
<dbReference type="Pfam" id="PF09084">
    <property type="entry name" value="NMT1"/>
    <property type="match status" value="1"/>
</dbReference>
<sequence>MKMMELTKTTAAVPAQAFKTGAKRALTLLACTALFAAVAGCGGKAATSGSGASESAGTAAAKTMPDQLTTIKLGLPSKNMSYLPIYVAQKKGFYKKNNLEVNLDYVKGGVLALRGLQTGDYPIISTLPESVITGVAEGANVKLIGTLDDKSMYSIYVAKDIKSAADLKGKNAASNVPGNGTDIQLQYWLKKNGLEPNKDVRIINSGENAGRLQALQTNQAAVTILSQPTDLKADELGFTKLSLMRDELKTYNHNMLAANGDIIKNKPEIVYGFMAGQAEAVKFIKDPANRQEILKIAMGELEMSQQDAEKSLDFVMPGLADKGKMNMEGMKWAIDTVKATGALAKEVSLDKIVDERFYAK</sequence>
<dbReference type="OrthoDB" id="9815602at2"/>
<evidence type="ECO:0000259" key="4">
    <source>
        <dbReference type="Pfam" id="PF09084"/>
    </source>
</evidence>
<reference evidence="5 6" key="1">
    <citation type="submission" date="2019-02" db="EMBL/GenBank/DDBJ databases">
        <title>Paenibacillus sp. nov., isolated from surface-sterilized tissue of Thalictrum simplex L.</title>
        <authorList>
            <person name="Tuo L."/>
        </authorList>
    </citation>
    <scope>NUCLEOTIDE SEQUENCE [LARGE SCALE GENOMIC DNA]</scope>
    <source>
        <strain evidence="5 6">N2SHLJ1</strain>
    </source>
</reference>
<accession>A0A4Q9DXV1</accession>